<comment type="similarity">
    <text evidence="1">Belongs to the NAD(P)-dependent epimerase/dehydratase family. SDR39U1 subfamily.</text>
</comment>
<dbReference type="RefSeq" id="WP_300960633.1">
    <property type="nucleotide sequence ID" value="NZ_JAUHJR010000003.1"/>
</dbReference>
<dbReference type="InterPro" id="IPR036291">
    <property type="entry name" value="NAD(P)-bd_dom_sf"/>
</dbReference>
<name>A0ABT8EU82_9ACTN</name>
<dbReference type="NCBIfam" id="TIGR01777">
    <property type="entry name" value="yfcH"/>
    <property type="match status" value="1"/>
</dbReference>
<dbReference type="EMBL" id="JAUHJR010000003">
    <property type="protein sequence ID" value="MDN4161730.1"/>
    <property type="molecule type" value="Genomic_DNA"/>
</dbReference>
<evidence type="ECO:0000313" key="4">
    <source>
        <dbReference type="EMBL" id="MDN4161730.1"/>
    </source>
</evidence>
<organism evidence="4 5">
    <name type="scientific">Nocardioides abyssi</name>
    <dbReference type="NCBI Taxonomy" id="3058370"/>
    <lineage>
        <taxon>Bacteria</taxon>
        <taxon>Bacillati</taxon>
        <taxon>Actinomycetota</taxon>
        <taxon>Actinomycetes</taxon>
        <taxon>Propionibacteriales</taxon>
        <taxon>Nocardioidaceae</taxon>
        <taxon>Nocardioides</taxon>
    </lineage>
</organism>
<evidence type="ECO:0000259" key="3">
    <source>
        <dbReference type="Pfam" id="PF08338"/>
    </source>
</evidence>
<dbReference type="Gene3D" id="3.40.50.720">
    <property type="entry name" value="NAD(P)-binding Rossmann-like Domain"/>
    <property type="match status" value="1"/>
</dbReference>
<dbReference type="PANTHER" id="PTHR11092:SF0">
    <property type="entry name" value="EPIMERASE FAMILY PROTEIN SDR39U1"/>
    <property type="match status" value="1"/>
</dbReference>
<evidence type="ECO:0000256" key="1">
    <source>
        <dbReference type="ARBA" id="ARBA00009353"/>
    </source>
</evidence>
<comment type="caution">
    <text evidence="4">The sequence shown here is derived from an EMBL/GenBank/DDBJ whole genome shotgun (WGS) entry which is preliminary data.</text>
</comment>
<dbReference type="SUPFAM" id="SSF51735">
    <property type="entry name" value="NAD(P)-binding Rossmann-fold domains"/>
    <property type="match status" value="1"/>
</dbReference>
<dbReference type="InterPro" id="IPR013549">
    <property type="entry name" value="DUF1731"/>
</dbReference>
<proteinExistence type="inferred from homology"/>
<evidence type="ECO:0000313" key="5">
    <source>
        <dbReference type="Proteomes" id="UP001168537"/>
    </source>
</evidence>
<evidence type="ECO:0000259" key="2">
    <source>
        <dbReference type="Pfam" id="PF01370"/>
    </source>
</evidence>
<dbReference type="Proteomes" id="UP001168537">
    <property type="component" value="Unassembled WGS sequence"/>
</dbReference>
<protein>
    <submittedName>
        <fullName evidence="4">TIGR01777 family oxidoreductase</fullName>
    </submittedName>
</protein>
<sequence length="296" mass="31260">MRIVIAGSSGFLGSHLVDALRERGHDVTRLVRRPSAAPDESTWAPERDEVDASVVAGADVVVNLAGSPTLGNPHSSAWARELRESRVTSTRVLAEAVAAAASPPAYLAGNGISYYGDHGDQVLTEDSDSRGHALLTEVTREWQAAAQRAVEAGARVCYLRTAPVMDRRAAPLKTLLPLFKAGLGARLGSGRQHMAMISLRDWLAAVVFLAEHDTVSGPVNLTCPETPTNAEFTRALARAVHRPAVLPVPSFALRAGAGAMAPELLGSLNVRPAALEAAGFEFRDRDVAAVLASGLR</sequence>
<accession>A0ABT8EU82</accession>
<feature type="domain" description="DUF1731" evidence="3">
    <location>
        <begin position="248"/>
        <end position="292"/>
    </location>
</feature>
<dbReference type="InterPro" id="IPR010099">
    <property type="entry name" value="SDR39U1"/>
</dbReference>
<dbReference type="Pfam" id="PF01370">
    <property type="entry name" value="Epimerase"/>
    <property type="match status" value="1"/>
</dbReference>
<dbReference type="InterPro" id="IPR001509">
    <property type="entry name" value="Epimerase_deHydtase"/>
</dbReference>
<gene>
    <name evidence="4" type="ORF">QWY29_10245</name>
</gene>
<reference evidence="4" key="1">
    <citation type="submission" date="2023-06" db="EMBL/GenBank/DDBJ databases">
        <title>Draft genome sequence of Nocardioides sp. SOB72.</title>
        <authorList>
            <person name="Zhang G."/>
        </authorList>
    </citation>
    <scope>NUCLEOTIDE SEQUENCE</scope>
    <source>
        <strain evidence="4">SOB72</strain>
    </source>
</reference>
<dbReference type="Pfam" id="PF08338">
    <property type="entry name" value="DUF1731"/>
    <property type="match status" value="1"/>
</dbReference>
<keyword evidence="5" id="KW-1185">Reference proteome</keyword>
<dbReference type="PANTHER" id="PTHR11092">
    <property type="entry name" value="SUGAR NUCLEOTIDE EPIMERASE RELATED"/>
    <property type="match status" value="1"/>
</dbReference>
<feature type="domain" description="NAD-dependent epimerase/dehydratase" evidence="2">
    <location>
        <begin position="3"/>
        <end position="212"/>
    </location>
</feature>